<accession>A0ABS8RK25</accession>
<keyword evidence="2" id="KW-1185">Reference proteome</keyword>
<name>A0ABS8RK25_DATST</name>
<comment type="caution">
    <text evidence="1">The sequence shown here is derived from an EMBL/GenBank/DDBJ whole genome shotgun (WGS) entry which is preliminary data.</text>
</comment>
<reference evidence="1 2" key="1">
    <citation type="journal article" date="2021" name="BMC Genomics">
        <title>Datura genome reveals duplications of psychoactive alkaloid biosynthetic genes and high mutation rate following tissue culture.</title>
        <authorList>
            <person name="Rajewski A."/>
            <person name="Carter-House D."/>
            <person name="Stajich J."/>
            <person name="Litt A."/>
        </authorList>
    </citation>
    <scope>NUCLEOTIDE SEQUENCE [LARGE SCALE GENOMIC DNA]</scope>
    <source>
        <strain evidence="1">AR-01</strain>
    </source>
</reference>
<protein>
    <submittedName>
        <fullName evidence="1">Uncharacterized protein</fullName>
    </submittedName>
</protein>
<dbReference type="Proteomes" id="UP000823775">
    <property type="component" value="Unassembled WGS sequence"/>
</dbReference>
<evidence type="ECO:0000313" key="2">
    <source>
        <dbReference type="Proteomes" id="UP000823775"/>
    </source>
</evidence>
<proteinExistence type="predicted"/>
<sequence length="90" mass="10114">MQNRCNSTFTAAVRLLQQYLYNCGETAAMVQYPAAKPNPTMTQKVPLDLLSCMAVEAQSDGELIPTQAVVDLLYLMSLYIINIDLLFYLF</sequence>
<dbReference type="EMBL" id="JACEIK010000024">
    <property type="protein sequence ID" value="MCD7446940.1"/>
    <property type="molecule type" value="Genomic_DNA"/>
</dbReference>
<evidence type="ECO:0000313" key="1">
    <source>
        <dbReference type="EMBL" id="MCD7446940.1"/>
    </source>
</evidence>
<gene>
    <name evidence="1" type="ORF">HAX54_019751</name>
</gene>
<organism evidence="1 2">
    <name type="scientific">Datura stramonium</name>
    <name type="common">Jimsonweed</name>
    <name type="synonym">Common thornapple</name>
    <dbReference type="NCBI Taxonomy" id="4076"/>
    <lineage>
        <taxon>Eukaryota</taxon>
        <taxon>Viridiplantae</taxon>
        <taxon>Streptophyta</taxon>
        <taxon>Embryophyta</taxon>
        <taxon>Tracheophyta</taxon>
        <taxon>Spermatophyta</taxon>
        <taxon>Magnoliopsida</taxon>
        <taxon>eudicotyledons</taxon>
        <taxon>Gunneridae</taxon>
        <taxon>Pentapetalae</taxon>
        <taxon>asterids</taxon>
        <taxon>lamiids</taxon>
        <taxon>Solanales</taxon>
        <taxon>Solanaceae</taxon>
        <taxon>Solanoideae</taxon>
        <taxon>Datureae</taxon>
        <taxon>Datura</taxon>
    </lineage>
</organism>